<keyword evidence="3" id="KW-1185">Reference proteome</keyword>
<dbReference type="EMBL" id="CAJPEV010002267">
    <property type="protein sequence ID" value="CAG0896338.1"/>
    <property type="molecule type" value="Genomic_DNA"/>
</dbReference>
<dbReference type="Proteomes" id="UP000677054">
    <property type="component" value="Unassembled WGS sequence"/>
</dbReference>
<dbReference type="EMBL" id="LR901784">
    <property type="protein sequence ID" value="CAD7249392.1"/>
    <property type="molecule type" value="Genomic_DNA"/>
</dbReference>
<protein>
    <submittedName>
        <fullName evidence="2">Uncharacterized protein</fullName>
    </submittedName>
</protein>
<keyword evidence="1" id="KW-0732">Signal</keyword>
<reference evidence="2" key="1">
    <citation type="submission" date="2020-11" db="EMBL/GenBank/DDBJ databases">
        <authorList>
            <person name="Tran Van P."/>
        </authorList>
    </citation>
    <scope>NUCLEOTIDE SEQUENCE</scope>
</reference>
<feature type="chain" id="PRO_5036209743" evidence="1">
    <location>
        <begin position="30"/>
        <end position="211"/>
    </location>
</feature>
<proteinExistence type="predicted"/>
<evidence type="ECO:0000256" key="1">
    <source>
        <dbReference type="SAM" id="SignalP"/>
    </source>
</evidence>
<gene>
    <name evidence="2" type="ORF">DSTB1V02_LOCUS9189</name>
</gene>
<evidence type="ECO:0000313" key="2">
    <source>
        <dbReference type="EMBL" id="CAD7249392.1"/>
    </source>
</evidence>
<sequence length="211" mass="24229">MKSYVPTTSGFLMSLLTFFLMFLLVHTSAKCPVAMRFSCSPFQLPRGAVFLYNSKRFSRHCDDYARGIHDYARGIHDHARGIHDHARGIHDHARGIHDHARGIHDYARSIHDFCRPAVHVFHFPEPDLWAVSDVDPTELHLPSRLQLEIHGKQSCPSSMNLKCSPFQLPNRAVFLYNSKRSSSYDIHYNDIHNDGSAVYMFQFPELAHRAV</sequence>
<dbReference type="AlphaFoldDB" id="A0A7R9A8H5"/>
<evidence type="ECO:0000313" key="3">
    <source>
        <dbReference type="Proteomes" id="UP000677054"/>
    </source>
</evidence>
<feature type="signal peptide" evidence="1">
    <location>
        <begin position="1"/>
        <end position="29"/>
    </location>
</feature>
<organism evidence="2">
    <name type="scientific">Darwinula stevensoni</name>
    <dbReference type="NCBI Taxonomy" id="69355"/>
    <lineage>
        <taxon>Eukaryota</taxon>
        <taxon>Metazoa</taxon>
        <taxon>Ecdysozoa</taxon>
        <taxon>Arthropoda</taxon>
        <taxon>Crustacea</taxon>
        <taxon>Oligostraca</taxon>
        <taxon>Ostracoda</taxon>
        <taxon>Podocopa</taxon>
        <taxon>Podocopida</taxon>
        <taxon>Darwinulocopina</taxon>
        <taxon>Darwinuloidea</taxon>
        <taxon>Darwinulidae</taxon>
        <taxon>Darwinula</taxon>
    </lineage>
</organism>
<accession>A0A7R9A8H5</accession>
<name>A0A7R9A8H5_9CRUS</name>